<evidence type="ECO:0000256" key="11">
    <source>
        <dbReference type="ARBA" id="ARBA00023136"/>
    </source>
</evidence>
<keyword evidence="9" id="KW-0406">Ion transport</keyword>
<evidence type="ECO:0000256" key="16">
    <source>
        <dbReference type="RuleBase" id="RU003357"/>
    </source>
</evidence>
<reference evidence="19 20" key="1">
    <citation type="submission" date="2019-03" db="EMBL/GenBank/DDBJ databases">
        <title>Genomic Encyclopedia of Archaeal and Bacterial Type Strains, Phase II (KMG-II): from individual species to whole genera.</title>
        <authorList>
            <person name="Goeker M."/>
        </authorList>
    </citation>
    <scope>NUCLEOTIDE SEQUENCE [LARGE SCALE GENOMIC DNA]</scope>
    <source>
        <strain evidence="19 20">DSM 27697</strain>
    </source>
</reference>
<evidence type="ECO:0000256" key="10">
    <source>
        <dbReference type="ARBA" id="ARBA00023077"/>
    </source>
</evidence>
<keyword evidence="13 14" id="KW-0998">Cell outer membrane</keyword>
<dbReference type="GO" id="GO:0038023">
    <property type="term" value="F:signaling receptor activity"/>
    <property type="evidence" value="ECO:0007669"/>
    <property type="project" value="InterPro"/>
</dbReference>
<keyword evidence="10 16" id="KW-0798">TonB box</keyword>
<dbReference type="SMART" id="SM00965">
    <property type="entry name" value="STN"/>
    <property type="match status" value="1"/>
</dbReference>
<dbReference type="PANTHER" id="PTHR32552:SF74">
    <property type="entry name" value="HYDROXAMATE SIDEROPHORE RECEPTOR FHUE"/>
    <property type="match status" value="1"/>
</dbReference>
<accession>A0A4R1G6L0</accession>
<evidence type="ECO:0000256" key="3">
    <source>
        <dbReference type="ARBA" id="ARBA00022448"/>
    </source>
</evidence>
<sequence>MTNSSNKARRLRACSAYPGMRNALFVSMLALGAVSAPVSVAAAEITSPVSYNIPSGSLDRVLSRFATSTGMTLQFNPSLTQGLQSAGLQGSYSPEQGLDQLLSGTGLMATRRAPGVYILEKIAAGDEMVMGPIRIGAESLASTQDGIGTVTEGSGSYKTEAMGTATRLSLSEKETPQSVTVVSRQLIDDMGLETITDVVNHVPGVTARSYDGRGAGFSARGFDIDNLQVDGVPTTWTAGWSAGETRANTLLYDRVEVVRGASGLVSGAGNPAAAINLVRKRANSKEFTGKTSISGSRWDTYSGSFDVSGGLNETGSLRGRVVGSFQQGDSFMDLASDEETLFLGTIGADLTPNTEFNAGVSYQQNKPEGSAWGGLPTWFSDGSKTDWDRSKTTAADWSEWSSKNTNYYANLEHRFDSGVRLYGALSRSVSDADLRLIYLYGSPDKTTGLGMGASPSWYDVERTQDNVDLYASIPFDTAEQSHELVVGVMHSEQELTTYRRAALSLDDVGNFYDWDGSFAEPEWGEKALNSKERTTQLGGYAVARLSLADPLKLIIGSRITDWKKEGMSVGDPIEHDGVVTPYAGLIYDINDTYSTYVSYTDIFNPQNQKDRNGNYLDPLEGKNYEAGLKASFLQDRLDASLAVYRIEQDNLAQTDDGYFVPGTTDSAYYAAQGTVSEGYEIQVTGAITDNWNLTAGWSEFSAKDANGDAVNTRHARRTASLFTTYNRDKWTLGGGINWQSESYTLATNPAGDADKIKQGAYTLVNLMGRYQFSPNLSAQLNIDNLFDEEYYSNVGFYNQLAYGEPRNAKISLTYKF</sequence>
<dbReference type="InterPro" id="IPR039426">
    <property type="entry name" value="TonB-dep_rcpt-like"/>
</dbReference>
<evidence type="ECO:0000256" key="4">
    <source>
        <dbReference type="ARBA" id="ARBA00022452"/>
    </source>
</evidence>
<evidence type="ECO:0000256" key="6">
    <source>
        <dbReference type="ARBA" id="ARBA00022692"/>
    </source>
</evidence>
<dbReference type="Gene3D" id="3.55.50.30">
    <property type="match status" value="1"/>
</dbReference>
<protein>
    <submittedName>
        <fullName evidence="19">Outer membrane receptor for ferric coprogen and ferric-rhodotorulic acid</fullName>
    </submittedName>
</protein>
<name>A0A4R1G6L0_9GAMM</name>
<keyword evidence="8" id="KW-0408">Iron</keyword>
<dbReference type="Pfam" id="PF07715">
    <property type="entry name" value="Plug"/>
    <property type="match status" value="1"/>
</dbReference>
<dbReference type="GO" id="GO:0015344">
    <property type="term" value="F:siderophore uptake transmembrane transporter activity"/>
    <property type="evidence" value="ECO:0007669"/>
    <property type="project" value="TreeGrafter"/>
</dbReference>
<evidence type="ECO:0000256" key="9">
    <source>
        <dbReference type="ARBA" id="ARBA00023065"/>
    </source>
</evidence>
<comment type="similarity">
    <text evidence="2 14 16">Belongs to the TonB-dependent receptor family.</text>
</comment>
<evidence type="ECO:0000313" key="20">
    <source>
        <dbReference type="Proteomes" id="UP000294546"/>
    </source>
</evidence>
<feature type="domain" description="Secretin/TonB short N-terminal" evidence="18">
    <location>
        <begin position="71"/>
        <end position="122"/>
    </location>
</feature>
<evidence type="ECO:0000256" key="17">
    <source>
        <dbReference type="SAM" id="SignalP"/>
    </source>
</evidence>
<keyword evidence="20" id="KW-1185">Reference proteome</keyword>
<dbReference type="Pfam" id="PF07660">
    <property type="entry name" value="STN"/>
    <property type="match status" value="1"/>
</dbReference>
<dbReference type="InterPro" id="IPR036942">
    <property type="entry name" value="Beta-barrel_TonB_sf"/>
</dbReference>
<evidence type="ECO:0000256" key="14">
    <source>
        <dbReference type="PROSITE-ProRule" id="PRU01360"/>
    </source>
</evidence>
<dbReference type="InterPro" id="IPR000531">
    <property type="entry name" value="Beta-barrel_TonB"/>
</dbReference>
<dbReference type="NCBIfam" id="TIGR01783">
    <property type="entry name" value="TonB-siderophor"/>
    <property type="match status" value="1"/>
</dbReference>
<evidence type="ECO:0000256" key="12">
    <source>
        <dbReference type="ARBA" id="ARBA00023170"/>
    </source>
</evidence>
<dbReference type="AlphaFoldDB" id="A0A4R1G6L0"/>
<evidence type="ECO:0000256" key="5">
    <source>
        <dbReference type="ARBA" id="ARBA00022496"/>
    </source>
</evidence>
<dbReference type="FunFam" id="2.170.130.10:FF:000010">
    <property type="entry name" value="Ferripyoverdine receptor"/>
    <property type="match status" value="1"/>
</dbReference>
<keyword evidence="3 14" id="KW-0813">Transport</keyword>
<keyword evidence="12 19" id="KW-0675">Receptor</keyword>
<evidence type="ECO:0000256" key="7">
    <source>
        <dbReference type="ARBA" id="ARBA00022729"/>
    </source>
</evidence>
<dbReference type="SUPFAM" id="SSF56935">
    <property type="entry name" value="Porins"/>
    <property type="match status" value="1"/>
</dbReference>
<dbReference type="GO" id="GO:0009279">
    <property type="term" value="C:cell outer membrane"/>
    <property type="evidence" value="ECO:0007669"/>
    <property type="project" value="UniProtKB-SubCell"/>
</dbReference>
<keyword evidence="7 17" id="KW-0732">Signal</keyword>
<dbReference type="CDD" id="cd01347">
    <property type="entry name" value="ligand_gated_channel"/>
    <property type="match status" value="1"/>
</dbReference>
<keyword evidence="5" id="KW-0410">Iron transport</keyword>
<feature type="short sequence motif" description="TonB C-terminal box" evidence="15">
    <location>
        <begin position="799"/>
        <end position="816"/>
    </location>
</feature>
<keyword evidence="4 14" id="KW-1134">Transmembrane beta strand</keyword>
<gene>
    <name evidence="19" type="ORF">CLV83_3961</name>
</gene>
<dbReference type="InterPro" id="IPR010917">
    <property type="entry name" value="TonB_rcpt_CS"/>
</dbReference>
<dbReference type="InterPro" id="IPR037066">
    <property type="entry name" value="Plug_dom_sf"/>
</dbReference>
<dbReference type="InterPro" id="IPR010105">
    <property type="entry name" value="TonB_sidphr_rcpt"/>
</dbReference>
<evidence type="ECO:0000259" key="18">
    <source>
        <dbReference type="SMART" id="SM00965"/>
    </source>
</evidence>
<keyword evidence="11 14" id="KW-0472">Membrane</keyword>
<dbReference type="PROSITE" id="PS01156">
    <property type="entry name" value="TONB_DEPENDENT_REC_2"/>
    <property type="match status" value="1"/>
</dbReference>
<dbReference type="PROSITE" id="PS52016">
    <property type="entry name" value="TONB_DEPENDENT_REC_3"/>
    <property type="match status" value="1"/>
</dbReference>
<comment type="subcellular location">
    <subcellularLocation>
        <location evidence="1 14">Cell outer membrane</location>
        <topology evidence="1 14">Multi-pass membrane protein</topology>
    </subcellularLocation>
</comment>
<evidence type="ECO:0000256" key="13">
    <source>
        <dbReference type="ARBA" id="ARBA00023237"/>
    </source>
</evidence>
<dbReference type="Gene3D" id="2.40.170.20">
    <property type="entry name" value="TonB-dependent receptor, beta-barrel domain"/>
    <property type="match status" value="1"/>
</dbReference>
<comment type="caution">
    <text evidence="19">The sequence shown here is derived from an EMBL/GenBank/DDBJ whole genome shotgun (WGS) entry which is preliminary data.</text>
</comment>
<dbReference type="Pfam" id="PF00593">
    <property type="entry name" value="TonB_dep_Rec_b-barrel"/>
    <property type="match status" value="1"/>
</dbReference>
<dbReference type="InterPro" id="IPR011662">
    <property type="entry name" value="Secretin/TonB_short_N"/>
</dbReference>
<evidence type="ECO:0000256" key="8">
    <source>
        <dbReference type="ARBA" id="ARBA00023004"/>
    </source>
</evidence>
<evidence type="ECO:0000256" key="15">
    <source>
        <dbReference type="PROSITE-ProRule" id="PRU10144"/>
    </source>
</evidence>
<organism evidence="19 20">
    <name type="scientific">Marinobacterium mangrovicola</name>
    <dbReference type="NCBI Taxonomy" id="1476959"/>
    <lineage>
        <taxon>Bacteria</taxon>
        <taxon>Pseudomonadati</taxon>
        <taxon>Pseudomonadota</taxon>
        <taxon>Gammaproteobacteria</taxon>
        <taxon>Oceanospirillales</taxon>
        <taxon>Oceanospirillaceae</taxon>
        <taxon>Marinobacterium</taxon>
    </lineage>
</organism>
<dbReference type="RefSeq" id="WP_207894965.1">
    <property type="nucleotide sequence ID" value="NZ_SMFU01000012.1"/>
</dbReference>
<feature type="chain" id="PRO_5020479730" evidence="17">
    <location>
        <begin position="42"/>
        <end position="816"/>
    </location>
</feature>
<feature type="signal peptide" evidence="17">
    <location>
        <begin position="1"/>
        <end position="41"/>
    </location>
</feature>
<dbReference type="Proteomes" id="UP000294546">
    <property type="component" value="Unassembled WGS sequence"/>
</dbReference>
<evidence type="ECO:0000256" key="1">
    <source>
        <dbReference type="ARBA" id="ARBA00004571"/>
    </source>
</evidence>
<dbReference type="PANTHER" id="PTHR32552">
    <property type="entry name" value="FERRICHROME IRON RECEPTOR-RELATED"/>
    <property type="match status" value="1"/>
</dbReference>
<evidence type="ECO:0000313" key="19">
    <source>
        <dbReference type="EMBL" id="TCK03687.1"/>
    </source>
</evidence>
<dbReference type="Gene3D" id="2.170.130.10">
    <property type="entry name" value="TonB-dependent receptor, plug domain"/>
    <property type="match status" value="1"/>
</dbReference>
<keyword evidence="6 14" id="KW-0812">Transmembrane</keyword>
<dbReference type="GO" id="GO:0015891">
    <property type="term" value="P:siderophore transport"/>
    <property type="evidence" value="ECO:0007669"/>
    <property type="project" value="InterPro"/>
</dbReference>
<evidence type="ECO:0000256" key="2">
    <source>
        <dbReference type="ARBA" id="ARBA00009810"/>
    </source>
</evidence>
<dbReference type="InterPro" id="IPR012910">
    <property type="entry name" value="Plug_dom"/>
</dbReference>
<proteinExistence type="inferred from homology"/>
<dbReference type="EMBL" id="SMFU01000012">
    <property type="protein sequence ID" value="TCK03687.1"/>
    <property type="molecule type" value="Genomic_DNA"/>
</dbReference>